<keyword evidence="2 8" id="KW-0808">Transferase</keyword>
<sequence>MPPGESSDADGHETAVLESIRECDENQWNNLVTHADRGTLFHRYEWLAAVEDGFDREARHVVVRKDSNPVACMPNFVSALSVPNGAAAALVSALSVSVLESGGAGHGGPVVAGDERANLERIFDALEAAGGRRPLYHLVSTADLGQIRYGQFLRARGYEANSNVATFRLDLCGEWGEILAGMDKSRRKGVRRAHEQDHDVDVAPFGEDLVRTYDMYEKNTERVGGNVLPFSFFRALREHLADRVRVVTARVDGETVGRYVYLLDAERSVLYHWLSAVPDRDCYDSHPSELMHARAIKWGIEEGYDEYSFGETGSAFDNSVFRFKSQYGARAVPVLRWERGENRLAWPLFKLARRTYVERNL</sequence>
<dbReference type="InterPro" id="IPR016181">
    <property type="entry name" value="Acyl_CoA_acyltransferase"/>
</dbReference>
<dbReference type="InterPro" id="IPR003447">
    <property type="entry name" value="FEMABX"/>
</dbReference>
<keyword evidence="3" id="KW-0133">Cell shape</keyword>
<dbReference type="GO" id="GO:0016746">
    <property type="term" value="F:acyltransferase activity"/>
    <property type="evidence" value="ECO:0007669"/>
    <property type="project" value="UniProtKB-KW"/>
</dbReference>
<feature type="domain" description="BioF2-like acetyltransferase" evidence="7">
    <location>
        <begin position="187"/>
        <end position="312"/>
    </location>
</feature>
<gene>
    <name evidence="8" type="ORF">NDI79_08310</name>
</gene>
<proteinExistence type="inferred from homology"/>
<dbReference type="EMBL" id="JAMQOQ010000002">
    <property type="protein sequence ID" value="MDS0294172.1"/>
    <property type="molecule type" value="Genomic_DNA"/>
</dbReference>
<dbReference type="RefSeq" id="WP_310928017.1">
    <property type="nucleotide sequence ID" value="NZ_JAMQOQ010000002.1"/>
</dbReference>
<evidence type="ECO:0000256" key="6">
    <source>
        <dbReference type="ARBA" id="ARBA00023316"/>
    </source>
</evidence>
<dbReference type="Proteomes" id="UP001254813">
    <property type="component" value="Unassembled WGS sequence"/>
</dbReference>
<comment type="caution">
    <text evidence="8">The sequence shown here is derived from an EMBL/GenBank/DDBJ whole genome shotgun (WGS) entry which is preliminary data.</text>
</comment>
<dbReference type="PROSITE" id="PS51191">
    <property type="entry name" value="FEMABX"/>
    <property type="match status" value="1"/>
</dbReference>
<dbReference type="InterPro" id="IPR050644">
    <property type="entry name" value="PG_Glycine_Bridge_Synth"/>
</dbReference>
<keyword evidence="9" id="KW-1185">Reference proteome</keyword>
<dbReference type="PANTHER" id="PTHR36174">
    <property type="entry name" value="LIPID II:GLYCINE GLYCYLTRANSFERASE"/>
    <property type="match status" value="1"/>
</dbReference>
<dbReference type="Gene3D" id="3.40.630.30">
    <property type="match status" value="1"/>
</dbReference>
<dbReference type="PANTHER" id="PTHR36174:SF1">
    <property type="entry name" value="LIPID II:GLYCINE GLYCYLTRANSFERASE"/>
    <property type="match status" value="1"/>
</dbReference>
<accession>A0ABU2G064</accession>
<evidence type="ECO:0000313" key="8">
    <source>
        <dbReference type="EMBL" id="MDS0294172.1"/>
    </source>
</evidence>
<evidence type="ECO:0000259" key="7">
    <source>
        <dbReference type="Pfam" id="PF13480"/>
    </source>
</evidence>
<evidence type="ECO:0000256" key="3">
    <source>
        <dbReference type="ARBA" id="ARBA00022960"/>
    </source>
</evidence>
<evidence type="ECO:0000256" key="2">
    <source>
        <dbReference type="ARBA" id="ARBA00022679"/>
    </source>
</evidence>
<evidence type="ECO:0000313" key="9">
    <source>
        <dbReference type="Proteomes" id="UP001254813"/>
    </source>
</evidence>
<organism evidence="8 9">
    <name type="scientific">Halogeometricum luteum</name>
    <dbReference type="NCBI Taxonomy" id="2950537"/>
    <lineage>
        <taxon>Archaea</taxon>
        <taxon>Methanobacteriati</taxon>
        <taxon>Methanobacteriota</taxon>
        <taxon>Stenosarchaea group</taxon>
        <taxon>Halobacteria</taxon>
        <taxon>Halobacteriales</taxon>
        <taxon>Haloferacaceae</taxon>
        <taxon>Halogeometricum</taxon>
    </lineage>
</organism>
<evidence type="ECO:0000256" key="5">
    <source>
        <dbReference type="ARBA" id="ARBA00023315"/>
    </source>
</evidence>
<dbReference type="EC" id="2.3.1.-" evidence="8"/>
<keyword evidence="6" id="KW-0961">Cell wall biogenesis/degradation</keyword>
<comment type="similarity">
    <text evidence="1">Belongs to the FemABX family.</text>
</comment>
<keyword evidence="4" id="KW-0573">Peptidoglycan synthesis</keyword>
<dbReference type="SUPFAM" id="SSF55729">
    <property type="entry name" value="Acyl-CoA N-acyltransferases (Nat)"/>
    <property type="match status" value="1"/>
</dbReference>
<dbReference type="InterPro" id="IPR038740">
    <property type="entry name" value="BioF2-like_GNAT_dom"/>
</dbReference>
<reference evidence="8 9" key="1">
    <citation type="submission" date="2022-06" db="EMBL/GenBank/DDBJ databases">
        <title>Halogeometricum sp. a new haloarchaeum isolate from saline soil.</title>
        <authorList>
            <person name="Strakova D."/>
            <person name="Galisteo C."/>
            <person name="Sanchez-Porro C."/>
            <person name="Ventosa A."/>
        </authorList>
    </citation>
    <scope>NUCLEOTIDE SEQUENCE [LARGE SCALE GENOMIC DNA]</scope>
    <source>
        <strain evidence="9">S3BR25-2</strain>
    </source>
</reference>
<evidence type="ECO:0000256" key="4">
    <source>
        <dbReference type="ARBA" id="ARBA00022984"/>
    </source>
</evidence>
<name>A0ABU2G064_9EURY</name>
<protein>
    <submittedName>
        <fullName evidence="8">GNAT family N-acetyltransferase</fullName>
        <ecNumber evidence="8">2.3.1.-</ecNumber>
    </submittedName>
</protein>
<dbReference type="Pfam" id="PF13480">
    <property type="entry name" value="Acetyltransf_6"/>
    <property type="match status" value="1"/>
</dbReference>
<evidence type="ECO:0000256" key="1">
    <source>
        <dbReference type="ARBA" id="ARBA00009943"/>
    </source>
</evidence>
<keyword evidence="5 8" id="KW-0012">Acyltransferase</keyword>